<dbReference type="SUPFAM" id="SSF51182">
    <property type="entry name" value="RmlC-like cupins"/>
    <property type="match status" value="1"/>
</dbReference>
<sequence>MPLTPSPQLESVLVRAATVEVVGSAPSSTALLADFEQTGGHLSANRTALGPGQDGPPPHYHSTSAELFFMISGALRVLAGDRVEVLIVFTPGIERFEYFRMVERIQNGQASPRDILITSERFDNHFTTSPLWPSKLVN</sequence>
<dbReference type="RefSeq" id="WP_100344257.1">
    <property type="nucleotide sequence ID" value="NZ_PGFB01000002.1"/>
</dbReference>
<dbReference type="PANTHER" id="PTHR36440:SF1">
    <property type="entry name" value="PUTATIVE (AFU_ORTHOLOGUE AFUA_8G07350)-RELATED"/>
    <property type="match status" value="1"/>
</dbReference>
<proteinExistence type="predicted"/>
<dbReference type="Gene3D" id="2.60.120.10">
    <property type="entry name" value="Jelly Rolls"/>
    <property type="match status" value="1"/>
</dbReference>
<dbReference type="Proteomes" id="UP000230161">
    <property type="component" value="Unassembled WGS sequence"/>
</dbReference>
<keyword evidence="2" id="KW-1185">Reference proteome</keyword>
<dbReference type="AlphaFoldDB" id="A0A2M9C0D3"/>
<dbReference type="InterPro" id="IPR014710">
    <property type="entry name" value="RmlC-like_jellyroll"/>
</dbReference>
<evidence type="ECO:0008006" key="3">
    <source>
        <dbReference type="Google" id="ProtNLM"/>
    </source>
</evidence>
<comment type="caution">
    <text evidence="1">The sequence shown here is derived from an EMBL/GenBank/DDBJ whole genome shotgun (WGS) entry which is preliminary data.</text>
</comment>
<dbReference type="InterPro" id="IPR011051">
    <property type="entry name" value="RmlC_Cupin_sf"/>
</dbReference>
<name>A0A2M9C0D3_9MICO</name>
<dbReference type="EMBL" id="PGFB01000002">
    <property type="protein sequence ID" value="PJJ63797.1"/>
    <property type="molecule type" value="Genomic_DNA"/>
</dbReference>
<dbReference type="PANTHER" id="PTHR36440">
    <property type="entry name" value="PUTATIVE (AFU_ORTHOLOGUE AFUA_8G07350)-RELATED"/>
    <property type="match status" value="1"/>
</dbReference>
<protein>
    <recommendedName>
        <fullName evidence="3">Cupin domain-containing protein</fullName>
    </recommendedName>
</protein>
<evidence type="ECO:0000313" key="2">
    <source>
        <dbReference type="Proteomes" id="UP000230161"/>
    </source>
</evidence>
<dbReference type="OrthoDB" id="5114244at2"/>
<organism evidence="1 2">
    <name type="scientific">Compostimonas suwonensis</name>
    <dbReference type="NCBI Taxonomy" id="1048394"/>
    <lineage>
        <taxon>Bacteria</taxon>
        <taxon>Bacillati</taxon>
        <taxon>Actinomycetota</taxon>
        <taxon>Actinomycetes</taxon>
        <taxon>Micrococcales</taxon>
        <taxon>Microbacteriaceae</taxon>
        <taxon>Compostimonas</taxon>
    </lineage>
</organism>
<evidence type="ECO:0000313" key="1">
    <source>
        <dbReference type="EMBL" id="PJJ63797.1"/>
    </source>
</evidence>
<reference evidence="1 2" key="1">
    <citation type="submission" date="2017-11" db="EMBL/GenBank/DDBJ databases">
        <title>Genomic Encyclopedia of Archaeal and Bacterial Type Strains, Phase II (KMG-II): From Individual Species to Whole Genera.</title>
        <authorList>
            <person name="Goeker M."/>
        </authorList>
    </citation>
    <scope>NUCLEOTIDE SEQUENCE [LARGE SCALE GENOMIC DNA]</scope>
    <source>
        <strain evidence="1 2">DSM 25625</strain>
    </source>
</reference>
<accession>A0A2M9C0D3</accession>
<gene>
    <name evidence="1" type="ORF">CLV54_1473</name>
</gene>
<dbReference type="InterPro" id="IPR053146">
    <property type="entry name" value="QDO-like"/>
</dbReference>